<reference evidence="3" key="1">
    <citation type="submission" date="2025-08" db="UniProtKB">
        <authorList>
            <consortium name="RefSeq"/>
        </authorList>
    </citation>
    <scope>IDENTIFICATION</scope>
    <source>
        <strain evidence="3">MV-25-SWS-2005</strain>
        <tissue evidence="3">Whole body</tissue>
    </source>
</reference>
<sequence>MSYQIKSTPFFRRMYNNSQRNGQLQRLREEYERIQEFNDRTIELKMRQVRLKRLFREIEEIKEGPPAMSGTGTSTGAVAGAGPGPGLDGTGTCNVGTSSATARSMQRRRRLELLAPTVEQQQYLQRLDTLARAKELGKEISRRNAELAEAGVGHYLRSDLRLTTKMQAAVNAKRAAADRRERAAKRISYGNAQSKHNLKRLVTSRLRRLCGGGSTGTGAAGAGLMDSSPGSSGQQGPVAGTNASRLQRPDLTKKAMLKQRLLYGNSRSCSNMRRLRRHNQIQGHGRDQAPVKLCSQVELLADFVEEGDDGDEEEQGLELPSESSGRLQMAHYTPSSSGTTDTITTEDLDDLEDFGELKDQGAPATILEGTSEEEDGSETEMCTVSRASTSQAIKQGSQCSRQVSMALQTEGTDRVHPEGAVSSTQDNTNNSHRISLTLPWFKAFPRLLDGTLPVPASTTESIASSSSYEDLATSNHSYGDDYSYPQHQGFVLPPFRFRKSNN</sequence>
<dbReference type="InParanoid" id="A0A6I8UHC2"/>
<name>A0A6I8UHC2_DROPS</name>
<feature type="region of interest" description="Disordered" evidence="1">
    <location>
        <begin position="307"/>
        <end position="344"/>
    </location>
</feature>
<dbReference type="RefSeq" id="XP_001355408.3">
    <property type="nucleotide sequence ID" value="XM_001355372.4"/>
</dbReference>
<feature type="region of interest" description="Disordered" evidence="1">
    <location>
        <begin position="407"/>
        <end position="430"/>
    </location>
</feature>
<organism evidence="2 3">
    <name type="scientific">Drosophila pseudoobscura pseudoobscura</name>
    <name type="common">Fruit fly</name>
    <dbReference type="NCBI Taxonomy" id="46245"/>
    <lineage>
        <taxon>Eukaryota</taxon>
        <taxon>Metazoa</taxon>
        <taxon>Ecdysozoa</taxon>
        <taxon>Arthropoda</taxon>
        <taxon>Hexapoda</taxon>
        <taxon>Insecta</taxon>
        <taxon>Pterygota</taxon>
        <taxon>Neoptera</taxon>
        <taxon>Endopterygota</taxon>
        <taxon>Diptera</taxon>
        <taxon>Brachycera</taxon>
        <taxon>Muscomorpha</taxon>
        <taxon>Ephydroidea</taxon>
        <taxon>Drosophilidae</taxon>
        <taxon>Drosophila</taxon>
        <taxon>Sophophora</taxon>
    </lineage>
</organism>
<keyword evidence="2" id="KW-1185">Reference proteome</keyword>
<evidence type="ECO:0000256" key="1">
    <source>
        <dbReference type="SAM" id="MobiDB-lite"/>
    </source>
</evidence>
<feature type="compositionally biased region" description="Acidic residues" evidence="1">
    <location>
        <begin position="307"/>
        <end position="316"/>
    </location>
</feature>
<dbReference type="AlphaFoldDB" id="A0A6I8UHC2"/>
<evidence type="ECO:0000313" key="3">
    <source>
        <dbReference type="RefSeq" id="XP_001355408.3"/>
    </source>
</evidence>
<accession>A0A6I8UHC2</accession>
<proteinExistence type="predicted"/>
<dbReference type="KEGG" id="dpo:4815637"/>
<evidence type="ECO:0000313" key="2">
    <source>
        <dbReference type="Proteomes" id="UP000001819"/>
    </source>
</evidence>
<dbReference type="Proteomes" id="UP000001819">
    <property type="component" value="Chromosome X"/>
</dbReference>
<gene>
    <name evidence="3" type="primary">LOC4815637</name>
</gene>
<protein>
    <submittedName>
        <fullName evidence="3">Uncharacterized protein</fullName>
    </submittedName>
</protein>
<feature type="compositionally biased region" description="Polar residues" evidence="1">
    <location>
        <begin position="421"/>
        <end position="430"/>
    </location>
</feature>
<feature type="region of interest" description="Disordered" evidence="1">
    <location>
        <begin position="357"/>
        <end position="379"/>
    </location>
</feature>
<feature type="region of interest" description="Disordered" evidence="1">
    <location>
        <begin position="220"/>
        <end position="252"/>
    </location>
</feature>
<feature type="compositionally biased region" description="Low complexity" evidence="1">
    <location>
        <begin position="222"/>
        <end position="237"/>
    </location>
</feature>